<dbReference type="OrthoDB" id="2115692at2759"/>
<name>A0A8H4RK28_9HELO</name>
<gene>
    <name evidence="4" type="ORF">G7Y89_g8538</name>
</gene>
<sequence>MASFSWIMGSLLIAYLTYAYLHPRTHGQHDVGPRVINDQEVARALLTRSDLRSRSGPNRRLKTTFGIDNAFTTSDWDRYKDFLSDVKYRLRMSDSDWQRCSGTAANYLGQLTAKIEKSKASSLESLVQIFVFQTVLNKFFSHIQNPSEKEIEIITSTINTLWVASKSCNNADKPKWLPMKEALLSKLAGVFKTPTLNREGDIHNPLNIILPAYETLWRVVLRCFLEVRFRAPTAIGTHSQEILQRFAKDPTKENFEDRSLSELEVSVKDVVNEALRLYPPTRRIYRQDGARTLCKVDIEAMQRDETHWGPDSTVFNPGRMKHKSEEAVWMPFGKWRFSCPAESVFAPMMIGILVGVLVNGIDERFELSQVSSLTTLPLSLLTPTNLTILTIIITMTTTPLLPHTPTLHLTPLTTTDDIPHLTPLWYTCFSTPFLARLFPNTPALYKWWERANTLDHSSSTHVYLVVKDISPEGQNRIVGYAKWSLFREGVECRLGERFPPWCEESDGERCERFFGTEARERERVLGCPPSPHFYLDTLCVHPSYRRLGIAAQLTNWGCELADKEGMRAYVDASDMGRPVYVKCGFRGLKSFMVKVSDEEGEEEFSCMGFLREPRALVGKQEGTGGGDDEGDIGGSEEVK</sequence>
<dbReference type="Pfam" id="PF00583">
    <property type="entry name" value="Acetyltransf_1"/>
    <property type="match status" value="1"/>
</dbReference>
<dbReference type="Proteomes" id="UP000566819">
    <property type="component" value="Unassembled WGS sequence"/>
</dbReference>
<evidence type="ECO:0000256" key="2">
    <source>
        <dbReference type="SAM" id="SignalP"/>
    </source>
</evidence>
<dbReference type="GO" id="GO:0016747">
    <property type="term" value="F:acyltransferase activity, transferring groups other than amino-acyl groups"/>
    <property type="evidence" value="ECO:0007669"/>
    <property type="project" value="InterPro"/>
</dbReference>
<keyword evidence="5" id="KW-1185">Reference proteome</keyword>
<dbReference type="PANTHER" id="PTHR42791">
    <property type="entry name" value="GNAT FAMILY ACETYLTRANSFERASE"/>
    <property type="match status" value="1"/>
</dbReference>
<dbReference type="InterPro" id="IPR036396">
    <property type="entry name" value="Cyt_P450_sf"/>
</dbReference>
<dbReference type="InterPro" id="IPR052523">
    <property type="entry name" value="Trichothecene_AcTrans"/>
</dbReference>
<dbReference type="GO" id="GO:0020037">
    <property type="term" value="F:heme binding"/>
    <property type="evidence" value="ECO:0007669"/>
    <property type="project" value="InterPro"/>
</dbReference>
<feature type="domain" description="N-acetyltransferase" evidence="3">
    <location>
        <begin position="407"/>
        <end position="612"/>
    </location>
</feature>
<feature type="signal peptide" evidence="2">
    <location>
        <begin position="1"/>
        <end position="19"/>
    </location>
</feature>
<feature type="chain" id="PRO_5034800980" description="N-acetyltransferase domain-containing protein" evidence="2">
    <location>
        <begin position="20"/>
        <end position="639"/>
    </location>
</feature>
<proteinExistence type="predicted"/>
<dbReference type="GO" id="GO:0004497">
    <property type="term" value="F:monooxygenase activity"/>
    <property type="evidence" value="ECO:0007669"/>
    <property type="project" value="InterPro"/>
</dbReference>
<dbReference type="InterPro" id="IPR000182">
    <property type="entry name" value="GNAT_dom"/>
</dbReference>
<accession>A0A8H4RK28</accession>
<evidence type="ECO:0000256" key="1">
    <source>
        <dbReference type="SAM" id="MobiDB-lite"/>
    </source>
</evidence>
<dbReference type="AlphaFoldDB" id="A0A8H4RK28"/>
<dbReference type="GO" id="GO:0016705">
    <property type="term" value="F:oxidoreductase activity, acting on paired donors, with incorporation or reduction of molecular oxygen"/>
    <property type="evidence" value="ECO:0007669"/>
    <property type="project" value="InterPro"/>
</dbReference>
<dbReference type="Gene3D" id="3.40.630.30">
    <property type="match status" value="1"/>
</dbReference>
<dbReference type="CDD" id="cd04301">
    <property type="entry name" value="NAT_SF"/>
    <property type="match status" value="1"/>
</dbReference>
<evidence type="ECO:0000313" key="4">
    <source>
        <dbReference type="EMBL" id="KAF4629602.1"/>
    </source>
</evidence>
<dbReference type="EMBL" id="JAAMPI010000653">
    <property type="protein sequence ID" value="KAF4629602.1"/>
    <property type="molecule type" value="Genomic_DNA"/>
</dbReference>
<dbReference type="InterPro" id="IPR016181">
    <property type="entry name" value="Acyl_CoA_acyltransferase"/>
</dbReference>
<dbReference type="Gene3D" id="1.10.630.10">
    <property type="entry name" value="Cytochrome P450"/>
    <property type="match status" value="1"/>
</dbReference>
<dbReference type="SUPFAM" id="SSF48264">
    <property type="entry name" value="Cytochrome P450"/>
    <property type="match status" value="1"/>
</dbReference>
<reference evidence="4 5" key="1">
    <citation type="submission" date="2020-03" db="EMBL/GenBank/DDBJ databases">
        <title>Draft Genome Sequence of Cudoniella acicularis.</title>
        <authorList>
            <person name="Buettner E."/>
            <person name="Kellner H."/>
        </authorList>
    </citation>
    <scope>NUCLEOTIDE SEQUENCE [LARGE SCALE GENOMIC DNA]</scope>
    <source>
        <strain evidence="4 5">DSM 108380</strain>
    </source>
</reference>
<evidence type="ECO:0000313" key="5">
    <source>
        <dbReference type="Proteomes" id="UP000566819"/>
    </source>
</evidence>
<protein>
    <recommendedName>
        <fullName evidence="3">N-acetyltransferase domain-containing protein</fullName>
    </recommendedName>
</protein>
<dbReference type="GO" id="GO:0005506">
    <property type="term" value="F:iron ion binding"/>
    <property type="evidence" value="ECO:0007669"/>
    <property type="project" value="InterPro"/>
</dbReference>
<feature type="region of interest" description="Disordered" evidence="1">
    <location>
        <begin position="617"/>
        <end position="639"/>
    </location>
</feature>
<dbReference type="SUPFAM" id="SSF55729">
    <property type="entry name" value="Acyl-CoA N-acyltransferases (Nat)"/>
    <property type="match status" value="1"/>
</dbReference>
<dbReference type="PROSITE" id="PS51186">
    <property type="entry name" value="GNAT"/>
    <property type="match status" value="1"/>
</dbReference>
<evidence type="ECO:0000259" key="3">
    <source>
        <dbReference type="PROSITE" id="PS51186"/>
    </source>
</evidence>
<dbReference type="PANTHER" id="PTHR42791:SF1">
    <property type="entry name" value="N-ACETYLTRANSFERASE DOMAIN-CONTAINING PROTEIN"/>
    <property type="match status" value="1"/>
</dbReference>
<organism evidence="4 5">
    <name type="scientific">Cudoniella acicularis</name>
    <dbReference type="NCBI Taxonomy" id="354080"/>
    <lineage>
        <taxon>Eukaryota</taxon>
        <taxon>Fungi</taxon>
        <taxon>Dikarya</taxon>
        <taxon>Ascomycota</taxon>
        <taxon>Pezizomycotina</taxon>
        <taxon>Leotiomycetes</taxon>
        <taxon>Helotiales</taxon>
        <taxon>Tricladiaceae</taxon>
        <taxon>Cudoniella</taxon>
    </lineage>
</organism>
<comment type="caution">
    <text evidence="4">The sequence shown here is derived from an EMBL/GenBank/DDBJ whole genome shotgun (WGS) entry which is preliminary data.</text>
</comment>
<keyword evidence="2" id="KW-0732">Signal</keyword>